<dbReference type="HOGENOM" id="CLU_051902_0_0_1"/>
<evidence type="ECO:0000313" key="2">
    <source>
        <dbReference type="EMBL" id="KIO31369.1"/>
    </source>
</evidence>
<dbReference type="EMBL" id="KN822964">
    <property type="protein sequence ID" value="KIO31369.1"/>
    <property type="molecule type" value="Genomic_DNA"/>
</dbReference>
<evidence type="ECO:0000313" key="3">
    <source>
        <dbReference type="Proteomes" id="UP000054248"/>
    </source>
</evidence>
<reference evidence="3" key="2">
    <citation type="submission" date="2015-01" db="EMBL/GenBank/DDBJ databases">
        <title>Evolutionary Origins and Diversification of the Mycorrhizal Mutualists.</title>
        <authorList>
            <consortium name="DOE Joint Genome Institute"/>
            <consortium name="Mycorrhizal Genomics Consortium"/>
            <person name="Kohler A."/>
            <person name="Kuo A."/>
            <person name="Nagy L.G."/>
            <person name="Floudas D."/>
            <person name="Copeland A."/>
            <person name="Barry K.W."/>
            <person name="Cichocki N."/>
            <person name="Veneault-Fourrey C."/>
            <person name="LaButti K."/>
            <person name="Lindquist E.A."/>
            <person name="Lipzen A."/>
            <person name="Lundell T."/>
            <person name="Morin E."/>
            <person name="Murat C."/>
            <person name="Riley R."/>
            <person name="Ohm R."/>
            <person name="Sun H."/>
            <person name="Tunlid A."/>
            <person name="Henrissat B."/>
            <person name="Grigoriev I.V."/>
            <person name="Hibbett D.S."/>
            <person name="Martin F."/>
        </authorList>
    </citation>
    <scope>NUCLEOTIDE SEQUENCE [LARGE SCALE GENOMIC DNA]</scope>
    <source>
        <strain evidence="3">MUT 4182</strain>
    </source>
</reference>
<name>A0A0C3QTA7_9AGAM</name>
<reference evidence="2 3" key="1">
    <citation type="submission" date="2014-04" db="EMBL/GenBank/DDBJ databases">
        <authorList>
            <consortium name="DOE Joint Genome Institute"/>
            <person name="Kuo A."/>
            <person name="Girlanda M."/>
            <person name="Perotto S."/>
            <person name="Kohler A."/>
            <person name="Nagy L.G."/>
            <person name="Floudas D."/>
            <person name="Copeland A."/>
            <person name="Barry K.W."/>
            <person name="Cichocki N."/>
            <person name="Veneault-Fourrey C."/>
            <person name="LaButti K."/>
            <person name="Lindquist E.A."/>
            <person name="Lipzen A."/>
            <person name="Lundell T."/>
            <person name="Morin E."/>
            <person name="Murat C."/>
            <person name="Sun H."/>
            <person name="Tunlid A."/>
            <person name="Henrissat B."/>
            <person name="Grigoriev I.V."/>
            <person name="Hibbett D.S."/>
            <person name="Martin F."/>
            <person name="Nordberg H.P."/>
            <person name="Cantor M.N."/>
            <person name="Hua S.X."/>
        </authorList>
    </citation>
    <scope>NUCLEOTIDE SEQUENCE [LARGE SCALE GENOMIC DNA]</scope>
    <source>
        <strain evidence="2 3">MUT 4182</strain>
    </source>
</reference>
<dbReference type="OrthoDB" id="3223231at2759"/>
<proteinExistence type="predicted"/>
<protein>
    <submittedName>
        <fullName evidence="2">Uncharacterized protein</fullName>
    </submittedName>
</protein>
<dbReference type="AlphaFoldDB" id="A0A0C3QTA7"/>
<dbReference type="Proteomes" id="UP000054248">
    <property type="component" value="Unassembled WGS sequence"/>
</dbReference>
<evidence type="ECO:0000256" key="1">
    <source>
        <dbReference type="SAM" id="MobiDB-lite"/>
    </source>
</evidence>
<gene>
    <name evidence="2" type="ORF">M407DRAFT_19741</name>
</gene>
<feature type="region of interest" description="Disordered" evidence="1">
    <location>
        <begin position="122"/>
        <end position="148"/>
    </location>
</feature>
<sequence>MANVEEISNADINFRGNDGNECEAFVVAIRDFAFTKRKSKDYDWMLSYATTRLRGKALRWHATLDVSVQESWHLFVQALFEEYPLAAERDEGGIATPVWTSTTFSPAPSIITLPENDRHLTTAEPAGSETVPPVITQSPSSLPPGGEPVPPPRVYDPSLPGYQMGRLLVVYAEGRQGPHYISTSKRATSDIHQALIVTFIPSSKPHPIGCFNCNDGKLGIFLGAPDYSELHSLTGASSPDSEILVGNYSYQRIADIWSIASDGTLSATLSGGPPSSC</sequence>
<keyword evidence="3" id="KW-1185">Reference proteome</keyword>
<organism evidence="2 3">
    <name type="scientific">Tulasnella calospora MUT 4182</name>
    <dbReference type="NCBI Taxonomy" id="1051891"/>
    <lineage>
        <taxon>Eukaryota</taxon>
        <taxon>Fungi</taxon>
        <taxon>Dikarya</taxon>
        <taxon>Basidiomycota</taxon>
        <taxon>Agaricomycotina</taxon>
        <taxon>Agaricomycetes</taxon>
        <taxon>Cantharellales</taxon>
        <taxon>Tulasnellaceae</taxon>
        <taxon>Tulasnella</taxon>
    </lineage>
</organism>
<accession>A0A0C3QTA7</accession>